<accession>A0A423X9X1</accession>
<organism evidence="10 11">
    <name type="scientific">Cytospora schulzeri</name>
    <dbReference type="NCBI Taxonomy" id="448051"/>
    <lineage>
        <taxon>Eukaryota</taxon>
        <taxon>Fungi</taxon>
        <taxon>Dikarya</taxon>
        <taxon>Ascomycota</taxon>
        <taxon>Pezizomycotina</taxon>
        <taxon>Sordariomycetes</taxon>
        <taxon>Sordariomycetidae</taxon>
        <taxon>Diaporthales</taxon>
        <taxon>Cytosporaceae</taxon>
        <taxon>Cytospora</taxon>
    </lineage>
</organism>
<keyword evidence="5" id="KW-0333">Golgi apparatus</keyword>
<feature type="transmembrane region" description="Helical" evidence="8">
    <location>
        <begin position="147"/>
        <end position="164"/>
    </location>
</feature>
<evidence type="ECO:0000256" key="4">
    <source>
        <dbReference type="ARBA" id="ARBA00022989"/>
    </source>
</evidence>
<feature type="chain" id="PRO_5019472245" description="Zinc/iron permease" evidence="9">
    <location>
        <begin position="18"/>
        <end position="393"/>
    </location>
</feature>
<gene>
    <name evidence="10" type="ORF">VMCG_00629</name>
</gene>
<evidence type="ECO:0000256" key="2">
    <source>
        <dbReference type="ARBA" id="ARBA00004394"/>
    </source>
</evidence>
<feature type="compositionally biased region" description="Acidic residues" evidence="7">
    <location>
        <begin position="122"/>
        <end position="133"/>
    </location>
</feature>
<feature type="transmembrane region" description="Helical" evidence="8">
    <location>
        <begin position="249"/>
        <end position="271"/>
    </location>
</feature>
<feature type="transmembrane region" description="Helical" evidence="8">
    <location>
        <begin position="37"/>
        <end position="55"/>
    </location>
</feature>
<feature type="region of interest" description="Disordered" evidence="7">
    <location>
        <begin position="341"/>
        <end position="372"/>
    </location>
</feature>
<dbReference type="AlphaFoldDB" id="A0A423X9X1"/>
<reference evidence="10 11" key="1">
    <citation type="submission" date="2015-09" db="EMBL/GenBank/DDBJ databases">
        <title>Host preference determinants of Valsa canker pathogens revealed by comparative genomics.</title>
        <authorList>
            <person name="Yin Z."/>
            <person name="Huang L."/>
        </authorList>
    </citation>
    <scope>NUCLEOTIDE SEQUENCE [LARGE SCALE GENOMIC DNA]</scope>
    <source>
        <strain evidence="10 11">03-1</strain>
    </source>
</reference>
<keyword evidence="6 8" id="KW-0472">Membrane</keyword>
<evidence type="ECO:0000313" key="11">
    <source>
        <dbReference type="Proteomes" id="UP000283895"/>
    </source>
</evidence>
<keyword evidence="3 8" id="KW-0812">Transmembrane</keyword>
<evidence type="ECO:0000256" key="3">
    <source>
        <dbReference type="ARBA" id="ARBA00022692"/>
    </source>
</evidence>
<feature type="transmembrane region" description="Helical" evidence="8">
    <location>
        <begin position="317"/>
        <end position="335"/>
    </location>
</feature>
<evidence type="ECO:0000256" key="6">
    <source>
        <dbReference type="ARBA" id="ARBA00023136"/>
    </source>
</evidence>
<dbReference type="OrthoDB" id="19859at2759"/>
<dbReference type="InterPro" id="IPR045891">
    <property type="entry name" value="ZIP9"/>
</dbReference>
<keyword evidence="9" id="KW-0732">Signal</keyword>
<feature type="signal peptide" evidence="9">
    <location>
        <begin position="1"/>
        <end position="17"/>
    </location>
</feature>
<dbReference type="GO" id="GO:0006829">
    <property type="term" value="P:zinc ion transport"/>
    <property type="evidence" value="ECO:0007669"/>
    <property type="project" value="InterPro"/>
</dbReference>
<dbReference type="Proteomes" id="UP000283895">
    <property type="component" value="Unassembled WGS sequence"/>
</dbReference>
<evidence type="ECO:0000256" key="5">
    <source>
        <dbReference type="ARBA" id="ARBA00023034"/>
    </source>
</evidence>
<proteinExistence type="predicted"/>
<dbReference type="GO" id="GO:0000139">
    <property type="term" value="C:Golgi membrane"/>
    <property type="evidence" value="ECO:0007669"/>
    <property type="project" value="UniProtKB-SubCell"/>
</dbReference>
<evidence type="ECO:0000313" key="10">
    <source>
        <dbReference type="EMBL" id="ROW12690.1"/>
    </source>
</evidence>
<dbReference type="PANTHER" id="PTHR16133:SF0">
    <property type="entry name" value="ZINC_IRON REGULATED TRANSPORTER-RELATED PROTEIN 102B, ISOFORM E"/>
    <property type="match status" value="1"/>
</dbReference>
<evidence type="ECO:0008006" key="12">
    <source>
        <dbReference type="Google" id="ProtNLM"/>
    </source>
</evidence>
<dbReference type="STRING" id="356882.A0A423X9X1"/>
<dbReference type="PANTHER" id="PTHR16133">
    <property type="entry name" value="SOLUTE CARRIER FAMILY 39 ZINC TRANSPORTER , MEMBER 9-RELATED"/>
    <property type="match status" value="1"/>
</dbReference>
<keyword evidence="11" id="KW-1185">Reference proteome</keyword>
<dbReference type="GO" id="GO:0046873">
    <property type="term" value="F:metal ion transmembrane transporter activity"/>
    <property type="evidence" value="ECO:0007669"/>
    <property type="project" value="InterPro"/>
</dbReference>
<dbReference type="EMBL" id="LKEA01000001">
    <property type="protein sequence ID" value="ROW12690.1"/>
    <property type="molecule type" value="Genomic_DNA"/>
</dbReference>
<keyword evidence="4 8" id="KW-1133">Transmembrane helix</keyword>
<protein>
    <recommendedName>
        <fullName evidence="12">Zinc/iron permease</fullName>
    </recommendedName>
</protein>
<evidence type="ECO:0000256" key="8">
    <source>
        <dbReference type="SAM" id="Phobius"/>
    </source>
</evidence>
<evidence type="ECO:0000256" key="9">
    <source>
        <dbReference type="SAM" id="SignalP"/>
    </source>
</evidence>
<evidence type="ECO:0000256" key="7">
    <source>
        <dbReference type="SAM" id="MobiDB-lite"/>
    </source>
</evidence>
<sequence length="393" mass="41342">MGGLLLLLALSVVMALASFLAGALPLSMSLSQSQLRLISSIGIGILVGTSLIVIIPEGVEAVASTTKTSHASHDTRSILARQFQAPELAIPRNIPSIQIREVSPVDVASIVAKATLQKDDEPPAEGEPVEAPEDGSTHADDDEDFPTVYIGLSLMLGFILMFLIDRIPQHATDGLNSVPATRHISLDNLGSASANDDPEDESDDFLGTFAPTPRQSRSLATTTGLVIHAAADGIAMGASATTSDMKLGIIIFVAIMFHKAPAAFGLTSLLLRQGLSKRAARGHLIAFSMAAPFGALGTYILISILGGGNMEGEAGQWWTGMLLLFSGGTFLYVAMHAMQEDPSSQQGHEHPSSINGYADAGSQRKPGRPQMRDTMATVGGMLLPLLTQLGHHH</sequence>
<dbReference type="Pfam" id="PF02535">
    <property type="entry name" value="Zip"/>
    <property type="match status" value="1"/>
</dbReference>
<comment type="subcellular location">
    <subcellularLocation>
        <location evidence="1">Endomembrane system</location>
        <topology evidence="1">Multi-pass membrane protein</topology>
    </subcellularLocation>
    <subcellularLocation>
        <location evidence="2">Golgi apparatus membrane</location>
    </subcellularLocation>
</comment>
<feature type="transmembrane region" description="Helical" evidence="8">
    <location>
        <begin position="283"/>
        <end position="305"/>
    </location>
</feature>
<dbReference type="InterPro" id="IPR003689">
    <property type="entry name" value="ZIP"/>
</dbReference>
<name>A0A423X9X1_9PEZI</name>
<evidence type="ECO:0000256" key="1">
    <source>
        <dbReference type="ARBA" id="ARBA00004127"/>
    </source>
</evidence>
<feature type="region of interest" description="Disordered" evidence="7">
    <location>
        <begin position="114"/>
        <end position="142"/>
    </location>
</feature>
<comment type="caution">
    <text evidence="10">The sequence shown here is derived from an EMBL/GenBank/DDBJ whole genome shotgun (WGS) entry which is preliminary data.</text>
</comment>